<dbReference type="InterPro" id="IPR008958">
    <property type="entry name" value="Transglutaminase_C"/>
</dbReference>
<dbReference type="PIRSF" id="PIRSF000459">
    <property type="entry name" value="TGM_EBP42"/>
    <property type="match status" value="1"/>
</dbReference>
<dbReference type="InterPro" id="IPR036238">
    <property type="entry name" value="Transglutaminase_C_sf"/>
</dbReference>
<dbReference type="SMART" id="SM00460">
    <property type="entry name" value="TGc"/>
    <property type="match status" value="1"/>
</dbReference>
<gene>
    <name evidence="4" type="primary">LOC112047657</name>
</gene>
<dbReference type="PANTHER" id="PTHR11590">
    <property type="entry name" value="PROTEIN-GLUTAMINE GAMMA-GLUTAMYLTRANSFERASE"/>
    <property type="match status" value="1"/>
</dbReference>
<dbReference type="PROSITE" id="PS00547">
    <property type="entry name" value="TRANSGLUTAMINASES"/>
    <property type="match status" value="1"/>
</dbReference>
<dbReference type="GeneID" id="112047657"/>
<dbReference type="Pfam" id="PF00868">
    <property type="entry name" value="Transglut_N"/>
    <property type="match status" value="1"/>
</dbReference>
<dbReference type="RefSeq" id="XP_052743737.1">
    <property type="nucleotide sequence ID" value="XM_052887777.1"/>
</dbReference>
<dbReference type="SUPFAM" id="SSF81296">
    <property type="entry name" value="E set domains"/>
    <property type="match status" value="1"/>
</dbReference>
<dbReference type="InterPro" id="IPR050779">
    <property type="entry name" value="Transglutaminase"/>
</dbReference>
<dbReference type="Pfam" id="PF00927">
    <property type="entry name" value="Transglut_C"/>
    <property type="match status" value="2"/>
</dbReference>
<dbReference type="InterPro" id="IPR002931">
    <property type="entry name" value="Transglutaminase-like"/>
</dbReference>
<dbReference type="Gene3D" id="3.90.260.10">
    <property type="entry name" value="Transglutaminase-like"/>
    <property type="match status" value="1"/>
</dbReference>
<dbReference type="InterPro" id="IPR013783">
    <property type="entry name" value="Ig-like_fold"/>
</dbReference>
<dbReference type="InterPro" id="IPR001102">
    <property type="entry name" value="Transglutaminase_N"/>
</dbReference>
<accession>A0ABM3LXE2</accession>
<feature type="domain" description="Transglutaminase-like" evidence="2">
    <location>
        <begin position="268"/>
        <end position="366"/>
    </location>
</feature>
<name>A0ABM3LXE2_BICAN</name>
<dbReference type="InterPro" id="IPR036985">
    <property type="entry name" value="Transglutaminase-like_sf"/>
</dbReference>
<evidence type="ECO:0000313" key="4">
    <source>
        <dbReference type="RefSeq" id="XP_052743737.1"/>
    </source>
</evidence>
<dbReference type="InterPro" id="IPR023608">
    <property type="entry name" value="Transglutaminase_animal"/>
</dbReference>
<dbReference type="InterPro" id="IPR038765">
    <property type="entry name" value="Papain-like_cys_pep_sf"/>
</dbReference>
<evidence type="ECO:0000256" key="1">
    <source>
        <dbReference type="ARBA" id="ARBA00005968"/>
    </source>
</evidence>
<protein>
    <submittedName>
        <fullName evidence="4">Hemocyte protein-glutamine gamma-glutamyltransferase</fullName>
    </submittedName>
</protein>
<sequence length="700" mass="79467">MGPLLVDIIHFYPVENAQPHYTKRFEVLNKNATDITTTIVRRGQPFNGVLRFNRPYDEDCDIVKLVFRLGNEPYTVDTTASVVLRRDPVPRTNSWSAKIADVGDQDVSFEVSTPVNLPVGNWAVRVITTLKNTMMRESYTSDQDLYILFNPWNPDDQTYMPDTNLLQEYVLNDFGKMWLGRDSKPWIYGQFDTVVLPAVMAMLDKAEMPFQDRGDPVKVSRAISRIVNSNDDDGGVVTGRWDGQYEDGTAPMEWTGSVDILEEFMRSQEPVYYGQCWVFAGVVTTVCRALGIPSRVVTIIKSGHDTDRSLTVDEYYEYSETEKKLRYERNSRCESIWNYHLWNDVWMARPDLPSGYGGWQAIDATPQEPSSISNKYECGPAPVEAIKQGVTDVSYDVDFLLASVNADMVKWIKDPQSETGYSEFLTVYDSIGLMVLTKKPFVFDPNGDEDRQDILGEYKHREGSTSERLALINGIRTKRHNLTNDITFKLRDIDTVPIGKEFRVVVDLYNSSEESRLIYATLKVNSVYYNGVKGSQVKNVDRRFFIGPSERKEVSVLVTPDDYLPNLVEYCNMKIFARAYVEETKQAWADDDNFQFLKPSIKIEFNEDLIIGQTATAVLSFVNPLDRQLTGCEFKLSSLGIAGRNVNMTASDAKPSQLLSVEMSFKPTKTGKLQFVATFKSAELKDIIGAVNVEVLELEE</sequence>
<evidence type="ECO:0000259" key="2">
    <source>
        <dbReference type="SMART" id="SM00460"/>
    </source>
</evidence>
<dbReference type="SUPFAM" id="SSF54001">
    <property type="entry name" value="Cysteine proteinases"/>
    <property type="match status" value="1"/>
</dbReference>
<dbReference type="Proteomes" id="UP001652582">
    <property type="component" value="Chromosome 20"/>
</dbReference>
<comment type="similarity">
    <text evidence="1">Belongs to the transglutaminase superfamily. Transglutaminase family.</text>
</comment>
<dbReference type="Pfam" id="PF01841">
    <property type="entry name" value="Transglut_core"/>
    <property type="match status" value="1"/>
</dbReference>
<evidence type="ECO:0000313" key="3">
    <source>
        <dbReference type="Proteomes" id="UP001652582"/>
    </source>
</evidence>
<dbReference type="InterPro" id="IPR014756">
    <property type="entry name" value="Ig_E-set"/>
</dbReference>
<dbReference type="SUPFAM" id="SSF49309">
    <property type="entry name" value="Transglutaminase, two C-terminal domains"/>
    <property type="match status" value="2"/>
</dbReference>
<organism evidence="3 4">
    <name type="scientific">Bicyclus anynana</name>
    <name type="common">Squinting bush brown butterfly</name>
    <dbReference type="NCBI Taxonomy" id="110368"/>
    <lineage>
        <taxon>Eukaryota</taxon>
        <taxon>Metazoa</taxon>
        <taxon>Ecdysozoa</taxon>
        <taxon>Arthropoda</taxon>
        <taxon>Hexapoda</taxon>
        <taxon>Insecta</taxon>
        <taxon>Pterygota</taxon>
        <taxon>Neoptera</taxon>
        <taxon>Endopterygota</taxon>
        <taxon>Lepidoptera</taxon>
        <taxon>Glossata</taxon>
        <taxon>Ditrysia</taxon>
        <taxon>Papilionoidea</taxon>
        <taxon>Nymphalidae</taxon>
        <taxon>Satyrinae</taxon>
        <taxon>Satyrini</taxon>
        <taxon>Mycalesina</taxon>
        <taxon>Bicyclus</taxon>
    </lineage>
</organism>
<reference evidence="4" key="1">
    <citation type="submission" date="2025-08" db="UniProtKB">
        <authorList>
            <consortium name="RefSeq"/>
        </authorList>
    </citation>
    <scope>IDENTIFICATION</scope>
</reference>
<keyword evidence="3" id="KW-1185">Reference proteome</keyword>
<dbReference type="PANTHER" id="PTHR11590:SF40">
    <property type="entry name" value="HEMOCYTE PROTEIN-GLUTAMINE GAMMA-GLUTAMYLTRANSFERASE-LIKE PROTEIN"/>
    <property type="match status" value="1"/>
</dbReference>
<proteinExistence type="inferred from homology"/>
<dbReference type="Gene3D" id="2.60.40.10">
    <property type="entry name" value="Immunoglobulins"/>
    <property type="match status" value="3"/>
</dbReference>
<dbReference type="InterPro" id="IPR013808">
    <property type="entry name" value="Transglutaminase_AS"/>
</dbReference>